<dbReference type="GeneID" id="26010752"/>
<proteinExistence type="predicted"/>
<dbReference type="EMBL" id="CP011564">
    <property type="protein sequence ID" value="ALG82298.1"/>
    <property type="molecule type" value="Genomic_DNA"/>
</dbReference>
<evidence type="ECO:0000313" key="3">
    <source>
        <dbReference type="Proteomes" id="UP000060390"/>
    </source>
</evidence>
<feature type="region of interest" description="Disordered" evidence="1">
    <location>
        <begin position="31"/>
        <end position="59"/>
    </location>
</feature>
<protein>
    <submittedName>
        <fullName evidence="2">Uncharacterized protein</fullName>
    </submittedName>
</protein>
<feature type="compositionally biased region" description="Low complexity" evidence="1">
    <location>
        <begin position="45"/>
        <end position="54"/>
    </location>
</feature>
<evidence type="ECO:0000256" key="1">
    <source>
        <dbReference type="SAM" id="MobiDB-lite"/>
    </source>
</evidence>
<dbReference type="Pfam" id="PF14885">
    <property type="entry name" value="GHL15"/>
    <property type="match status" value="1"/>
</dbReference>
<dbReference type="KEGG" id="hsf:HLASA_1408"/>
<dbReference type="Gene3D" id="2.60.120.260">
    <property type="entry name" value="Galactose-binding domain-like"/>
    <property type="match status" value="2"/>
</dbReference>
<gene>
    <name evidence="2" type="ORF">HLASA_1408</name>
</gene>
<sequence>MGDEETEQTGVSHRREFLAVLGAAMSLGLAGCGQEGEERPTERITGTTAAGTATESKPPVWRDGQAIYTQIHSEDFEASPIPEVRFNNGAELTGEVIDGERSVKLTSWASIDTNPDALSLSPDTHYLFQFDYKILDRGATNKILEGFFLPKGSTSSEDTIHTRSMLANAPREGTFSTGALTTNSADSYYLKLQVNEGVSLVIDNLVITRLDPAPVSGVPDRWSTLSQLPFPRLGNYITGSPGSWPESNRVAPDWSDEFVYAEAEFEEKLSFFDVVAGPFVNVQSMDTSFVKRMRERNPDTVVVPYTNYILTNYYWPEPHATVDLEAEFYADLPDEWIMKHADGSAVEADGWPGLYLTNIYETCPEVGGQTYNEAVADYWLNTILNSGVWDGIMIDNVISKASHYIPAFSNPARFDYDVNRNGRRDETIANANELTRSAIVAFLQNLRDEVGEHELVIANSGFNLDYEIPSYLNGVIFELFNHPWYSGQSGTNELAWRRSLDDYRRAEETTLAPHLNILEAGGGSDVGSGPANRNYLEPTTADIEKHRFALGTALLGDGFYEYDLYANSSVPYWFDEYSVNADGVAVEDTQYKGYLGMPLGDPVELKSPATLIWEEGFDSGSLPSGMEGDAEVYVERGRMVIDNPDHTTYKPDGTAVETRSGEIPFAPGETHVIEFDWEIVETIDDVVRTSVRTDSGDVASVRLHGVFEGDTGSEHFHVTVPDGDGFRLKFSLQSGGGKVAIDDVKIYEGGAGPWRRDFENGFVLVNPINKAYTFSDAELAGDLDRTGIKRIQGSQAPEVNNGRPVTGSLTLQPFDAIILLAGSIGAS</sequence>
<evidence type="ECO:0000313" key="2">
    <source>
        <dbReference type="EMBL" id="ALG82298.1"/>
    </source>
</evidence>
<dbReference type="PATRIC" id="fig|1604004.5.peg.1482"/>
<organism evidence="2 3">
    <name type="scientific">Halanaeroarchaeum sulfurireducens</name>
    <dbReference type="NCBI Taxonomy" id="1604004"/>
    <lineage>
        <taxon>Archaea</taxon>
        <taxon>Methanobacteriati</taxon>
        <taxon>Methanobacteriota</taxon>
        <taxon>Stenosarchaea group</taxon>
        <taxon>Halobacteria</taxon>
        <taxon>Halobacteriales</taxon>
        <taxon>Halobacteriaceae</taxon>
        <taxon>Halanaeroarchaeum</taxon>
    </lineage>
</organism>
<dbReference type="Proteomes" id="UP000060390">
    <property type="component" value="Chromosome"/>
</dbReference>
<name>A0A0N9MWH7_9EURY</name>
<dbReference type="RefSeq" id="WP_054519738.1">
    <property type="nucleotide sequence ID" value="NZ_CP011564.1"/>
</dbReference>
<dbReference type="InterPro" id="IPR029455">
    <property type="entry name" value="GHL15"/>
</dbReference>
<dbReference type="AlphaFoldDB" id="A0A0N9MWH7"/>
<reference evidence="2 3" key="2">
    <citation type="journal article" date="2016" name="Stand. Genomic Sci.">
        <title>Complete genome sequence of 'Halanaeroarchaeum sulfurireducens' M27-SA2, a sulfur-reducing and acetate-oxidizing haloarchaeon from the deep-sea hypersaline anoxic lake Medee.</title>
        <authorList>
            <person name="Messina E."/>
            <person name="Sorokin D.Y."/>
            <person name="Kublanov I.V."/>
            <person name="Toshchakov S."/>
            <person name="Lopatina A."/>
            <person name="Arcadi E."/>
            <person name="Smedile F."/>
            <person name="La Spada G."/>
            <person name="La Cono V."/>
            <person name="Yakimov M.M."/>
        </authorList>
    </citation>
    <scope>NUCLEOTIDE SEQUENCE [LARGE SCALE GENOMIC DNA]</scope>
    <source>
        <strain evidence="2 3">M27-SA2</strain>
    </source>
</reference>
<reference evidence="3" key="1">
    <citation type="submission" date="2015-05" db="EMBL/GenBank/DDBJ databases">
        <title>Complete genome sequence of Halanaeroarchaeum sulfurireducens type strain M27-SA2, a sulfate-reducer haloarchaeon from marine anoxic lake Medee.</title>
        <authorList>
            <person name="Messina E."/>
            <person name="Kublanov I.V."/>
            <person name="Toshchakov S."/>
            <person name="Arcadi E."/>
            <person name="La Spada G."/>
            <person name="La Cono V."/>
            <person name="Yakimov M.M."/>
        </authorList>
    </citation>
    <scope>NUCLEOTIDE SEQUENCE [LARGE SCALE GENOMIC DNA]</scope>
    <source>
        <strain evidence="3">M27-SA2</strain>
    </source>
</reference>
<accession>A0A0N9MWH7</accession>